<dbReference type="PANTHER" id="PTHR43544">
    <property type="entry name" value="SHORT-CHAIN DEHYDROGENASE/REDUCTASE"/>
    <property type="match status" value="1"/>
</dbReference>
<evidence type="ECO:0000256" key="3">
    <source>
        <dbReference type="ARBA" id="ARBA00023002"/>
    </source>
</evidence>
<organism evidence="4 5">
    <name type="scientific">Fibroporia radiculosa</name>
    <dbReference type="NCBI Taxonomy" id="599839"/>
    <lineage>
        <taxon>Eukaryota</taxon>
        <taxon>Fungi</taxon>
        <taxon>Dikarya</taxon>
        <taxon>Basidiomycota</taxon>
        <taxon>Agaricomycotina</taxon>
        <taxon>Agaricomycetes</taxon>
        <taxon>Polyporales</taxon>
        <taxon>Fibroporiaceae</taxon>
        <taxon>Fibroporia</taxon>
    </lineage>
</organism>
<dbReference type="InterPro" id="IPR002347">
    <property type="entry name" value="SDR_fam"/>
</dbReference>
<comment type="similarity">
    <text evidence="1">Belongs to the short-chain dehydrogenases/reductases (SDR) family.</text>
</comment>
<dbReference type="HOGENOM" id="CLU_010194_9_1_1"/>
<evidence type="ECO:0000256" key="1">
    <source>
        <dbReference type="ARBA" id="ARBA00006484"/>
    </source>
</evidence>
<dbReference type="PRINTS" id="PR00081">
    <property type="entry name" value="GDHRDH"/>
</dbReference>
<dbReference type="RefSeq" id="XP_012184353.1">
    <property type="nucleotide sequence ID" value="XM_012328963.1"/>
</dbReference>
<dbReference type="EMBL" id="HE797178">
    <property type="protein sequence ID" value="CCM05070.1"/>
    <property type="molecule type" value="Genomic_DNA"/>
</dbReference>
<dbReference type="GO" id="GO:0005737">
    <property type="term" value="C:cytoplasm"/>
    <property type="evidence" value="ECO:0007669"/>
    <property type="project" value="TreeGrafter"/>
</dbReference>
<dbReference type="AlphaFoldDB" id="J4GUM2"/>
<dbReference type="GO" id="GO:0016491">
    <property type="term" value="F:oxidoreductase activity"/>
    <property type="evidence" value="ECO:0007669"/>
    <property type="project" value="UniProtKB-KW"/>
</dbReference>
<dbReference type="OrthoDB" id="9876299at2759"/>
<dbReference type="SUPFAM" id="SSF51735">
    <property type="entry name" value="NAD(P)-binding Rossmann-fold domains"/>
    <property type="match status" value="1"/>
</dbReference>
<evidence type="ECO:0008006" key="6">
    <source>
        <dbReference type="Google" id="ProtNLM"/>
    </source>
</evidence>
<sequence>MPSYLITGAGRGIGLGLVKAILEKPDTFVIAAARKPENSKELQDLLAKYGAARFATVVLDKANQANILEAARTAAELLPNGLDYLINNGAANEQPHKSFDEIDRDVFAHELLVNTIAPLEIIRAFLPLLRKGTEKKIMLMISVLASIEYAPVLDVACVSYSVTKAGLSMLARKWAPTLSEEGIAIVLMNPGWVDTELGHTMDDYIESHRDMYPDENPIPVEESVAGCLKVMMEVKCDKAIKAWTYKGQILPW</sequence>
<dbReference type="Pfam" id="PF00106">
    <property type="entry name" value="adh_short"/>
    <property type="match status" value="1"/>
</dbReference>
<dbReference type="FunCoup" id="J4GUM2">
    <property type="interactions" value="97"/>
</dbReference>
<dbReference type="GeneID" id="24099981"/>
<evidence type="ECO:0000313" key="5">
    <source>
        <dbReference type="Proteomes" id="UP000006352"/>
    </source>
</evidence>
<gene>
    <name evidence="4" type="ORF">FIBRA_07276</name>
</gene>
<evidence type="ECO:0000313" key="4">
    <source>
        <dbReference type="EMBL" id="CCM05070.1"/>
    </source>
</evidence>
<keyword evidence="5" id="KW-1185">Reference proteome</keyword>
<dbReference type="InterPro" id="IPR051468">
    <property type="entry name" value="Fungal_SecMetab_SDRs"/>
</dbReference>
<keyword evidence="3" id="KW-0560">Oxidoreductase</keyword>
<evidence type="ECO:0000256" key="2">
    <source>
        <dbReference type="ARBA" id="ARBA00022857"/>
    </source>
</evidence>
<dbReference type="PROSITE" id="PS00061">
    <property type="entry name" value="ADH_SHORT"/>
    <property type="match status" value="1"/>
</dbReference>
<accession>J4GUM2</accession>
<dbReference type="Gene3D" id="3.40.50.720">
    <property type="entry name" value="NAD(P)-binding Rossmann-like Domain"/>
    <property type="match status" value="1"/>
</dbReference>
<dbReference type="InterPro" id="IPR036291">
    <property type="entry name" value="NAD(P)-bd_dom_sf"/>
</dbReference>
<dbReference type="PANTHER" id="PTHR43544:SF7">
    <property type="entry name" value="NADB-LER2"/>
    <property type="match status" value="1"/>
</dbReference>
<keyword evidence="2" id="KW-0521">NADP</keyword>
<proteinExistence type="inferred from homology"/>
<name>J4GUM2_9APHY</name>
<dbReference type="Proteomes" id="UP000006352">
    <property type="component" value="Unassembled WGS sequence"/>
</dbReference>
<dbReference type="InParanoid" id="J4GUM2"/>
<protein>
    <recommendedName>
        <fullName evidence="6">NAD(P)-binding protein</fullName>
    </recommendedName>
</protein>
<reference evidence="4 5" key="1">
    <citation type="journal article" date="2012" name="Appl. Environ. Microbiol.">
        <title>Short-read sequencing for genomic analysis of the brown rot fungus Fibroporia radiculosa.</title>
        <authorList>
            <person name="Tang J.D."/>
            <person name="Perkins A.D."/>
            <person name="Sonstegard T.S."/>
            <person name="Schroeder S.G."/>
            <person name="Burgess S.C."/>
            <person name="Diehl S.V."/>
        </authorList>
    </citation>
    <scope>NUCLEOTIDE SEQUENCE [LARGE SCALE GENOMIC DNA]</scope>
    <source>
        <strain evidence="4 5">TFFH 294</strain>
    </source>
</reference>
<dbReference type="InterPro" id="IPR020904">
    <property type="entry name" value="Sc_DH/Rdtase_CS"/>
</dbReference>